<gene>
    <name evidence="7" type="primary">gloB</name>
    <name evidence="9" type="ORF">MPL1_10282</name>
</gene>
<keyword evidence="6 7" id="KW-0862">Zinc</keyword>
<evidence type="ECO:0000256" key="3">
    <source>
        <dbReference type="ARBA" id="ARBA00006759"/>
    </source>
</evidence>
<dbReference type="SUPFAM" id="SSF56281">
    <property type="entry name" value="Metallo-hydrolase/oxidoreductase"/>
    <property type="match status" value="1"/>
</dbReference>
<comment type="pathway">
    <text evidence="2 7">Secondary metabolite metabolism; methylglyoxal degradation; (R)-lactate from methylglyoxal: step 2/2.</text>
</comment>
<dbReference type="CDD" id="cd07723">
    <property type="entry name" value="hydroxyacylglutathione_hydrolase_MBL-fold"/>
    <property type="match status" value="1"/>
</dbReference>
<dbReference type="PIRSF" id="PIRSF005457">
    <property type="entry name" value="Glx"/>
    <property type="match status" value="1"/>
</dbReference>
<evidence type="ECO:0000256" key="1">
    <source>
        <dbReference type="ARBA" id="ARBA00001623"/>
    </source>
</evidence>
<dbReference type="InterPro" id="IPR001279">
    <property type="entry name" value="Metallo-B-lactamas"/>
</dbReference>
<dbReference type="UniPathway" id="UPA00619">
    <property type="reaction ID" value="UER00676"/>
</dbReference>
<evidence type="ECO:0000256" key="4">
    <source>
        <dbReference type="ARBA" id="ARBA00022723"/>
    </source>
</evidence>
<feature type="binding site" evidence="7">
    <location>
        <position position="169"/>
    </location>
    <ligand>
        <name>Zn(2+)</name>
        <dbReference type="ChEBI" id="CHEBI:29105"/>
        <label>2</label>
    </ligand>
</feature>
<proteinExistence type="inferred from homology"/>
<dbReference type="RefSeq" id="WP_009727026.1">
    <property type="nucleotide sequence ID" value="NZ_APHR01000056.1"/>
</dbReference>
<protein>
    <recommendedName>
        <fullName evidence="7">Hydroxyacylglutathione hydrolase</fullName>
        <ecNumber evidence="7">3.1.2.6</ecNumber>
    </recommendedName>
    <alternativeName>
        <fullName evidence="7">Glyoxalase II</fullName>
        <shortName evidence="7">Glx II</shortName>
    </alternativeName>
</protein>
<dbReference type="SMART" id="SM00849">
    <property type="entry name" value="Lactamase_B"/>
    <property type="match status" value="1"/>
</dbReference>
<evidence type="ECO:0000256" key="2">
    <source>
        <dbReference type="ARBA" id="ARBA00004963"/>
    </source>
</evidence>
<feature type="domain" description="Metallo-beta-lactamase" evidence="8">
    <location>
        <begin position="12"/>
        <end position="169"/>
    </location>
</feature>
<dbReference type="Proteomes" id="UP000012019">
    <property type="component" value="Unassembled WGS sequence"/>
</dbReference>
<dbReference type="PANTHER" id="PTHR43705">
    <property type="entry name" value="HYDROXYACYLGLUTATHIONE HYDROLASE"/>
    <property type="match status" value="1"/>
</dbReference>
<name>M7NYY4_9GAMM</name>
<comment type="catalytic activity">
    <reaction evidence="1 7">
        <text>an S-(2-hydroxyacyl)glutathione + H2O = a 2-hydroxy carboxylate + glutathione + H(+)</text>
        <dbReference type="Rhea" id="RHEA:21864"/>
        <dbReference type="ChEBI" id="CHEBI:15377"/>
        <dbReference type="ChEBI" id="CHEBI:15378"/>
        <dbReference type="ChEBI" id="CHEBI:57925"/>
        <dbReference type="ChEBI" id="CHEBI:58896"/>
        <dbReference type="ChEBI" id="CHEBI:71261"/>
        <dbReference type="EC" id="3.1.2.6"/>
    </reaction>
</comment>
<evidence type="ECO:0000256" key="5">
    <source>
        <dbReference type="ARBA" id="ARBA00022801"/>
    </source>
</evidence>
<evidence type="ECO:0000256" key="6">
    <source>
        <dbReference type="ARBA" id="ARBA00022833"/>
    </source>
</evidence>
<evidence type="ECO:0000313" key="10">
    <source>
        <dbReference type="Proteomes" id="UP000012019"/>
    </source>
</evidence>
<evidence type="ECO:0000259" key="8">
    <source>
        <dbReference type="SMART" id="SM00849"/>
    </source>
</evidence>
<dbReference type="eggNOG" id="COG0491">
    <property type="taxonomic scope" value="Bacteria"/>
</dbReference>
<reference evidence="9 10" key="1">
    <citation type="journal article" date="2013" name="Genome Announc.">
        <title>Draft Genome Sequence of Methylophaga lonarensis MPLT, a Haloalkaliphilic (Non-Methane-Utilizing) Methylotroph.</title>
        <authorList>
            <person name="Shetty S.A."/>
            <person name="Marathe N.P."/>
            <person name="Munot H."/>
            <person name="Antony C.P."/>
            <person name="Dhotre D.P."/>
            <person name="Murrell J.C."/>
            <person name="Shouche Y.S."/>
        </authorList>
    </citation>
    <scope>NUCLEOTIDE SEQUENCE [LARGE SCALE GENOMIC DNA]</scope>
    <source>
        <strain evidence="9 10">MPL</strain>
    </source>
</reference>
<dbReference type="PATRIC" id="fig|1286106.3.peg.2055"/>
<sequence length="257" mass="28812">MLKVHAVNAFEDNYIWLIQSEHSAETMIVDPGSAEPVLRKLQTLELEPVAILITHHHHDHVGGIRQLRQSYADLPVFGPRQEQIPEMSHPLAEHSGLSLHPAFPAVQILDTPGHTAGHISYLLDGKLFCGDTLFAGGCGRLLGGTAEQLYASLLRLRQLPAHTEIYCAHEYTLNNLLFALSIEPDNQALHLRLAHCRQLRAHDLSTVPSRLADELQTNPFLRCDQPSVACQLRNDNDVEPLEAIEVFRRLRSKKDVF</sequence>
<feature type="binding site" evidence="7">
    <location>
        <position position="131"/>
    </location>
    <ligand>
        <name>Zn(2+)</name>
        <dbReference type="ChEBI" id="CHEBI:29105"/>
        <label>1</label>
    </ligand>
</feature>
<feature type="binding site" evidence="7">
    <location>
        <position position="114"/>
    </location>
    <ligand>
        <name>Zn(2+)</name>
        <dbReference type="ChEBI" id="CHEBI:29105"/>
        <label>1</label>
    </ligand>
</feature>
<evidence type="ECO:0000256" key="7">
    <source>
        <dbReference type="HAMAP-Rule" id="MF_01374"/>
    </source>
</evidence>
<dbReference type="NCBIfam" id="TIGR03413">
    <property type="entry name" value="GSH_gloB"/>
    <property type="match status" value="1"/>
</dbReference>
<dbReference type="EMBL" id="APHR01000056">
    <property type="protein sequence ID" value="EMR12421.1"/>
    <property type="molecule type" value="Genomic_DNA"/>
</dbReference>
<dbReference type="OrthoDB" id="9802248at2"/>
<dbReference type="GO" id="GO:0046872">
    <property type="term" value="F:metal ion binding"/>
    <property type="evidence" value="ECO:0007669"/>
    <property type="project" value="UniProtKB-KW"/>
</dbReference>
<comment type="similarity">
    <text evidence="3 7">Belongs to the metallo-beta-lactamase superfamily. Glyoxalase II family.</text>
</comment>
<comment type="function">
    <text evidence="7">Thiolesterase that catalyzes the hydrolysis of S-D-lactoyl-glutathione to form glutathione and D-lactic acid.</text>
</comment>
<dbReference type="GO" id="GO:0019243">
    <property type="term" value="P:methylglyoxal catabolic process to D-lactate via S-lactoyl-glutathione"/>
    <property type="evidence" value="ECO:0007669"/>
    <property type="project" value="UniProtKB-UniRule"/>
</dbReference>
<dbReference type="InterPro" id="IPR017782">
    <property type="entry name" value="Hydroxyacylglutathione_Hdrlase"/>
</dbReference>
<comment type="caution">
    <text evidence="9">The sequence shown here is derived from an EMBL/GenBank/DDBJ whole genome shotgun (WGS) entry which is preliminary data.</text>
</comment>
<accession>M7NYY4</accession>
<dbReference type="EC" id="3.1.2.6" evidence="7"/>
<dbReference type="PANTHER" id="PTHR43705:SF1">
    <property type="entry name" value="HYDROXYACYLGLUTATHIONE HYDROLASE GLOB"/>
    <property type="match status" value="1"/>
</dbReference>
<dbReference type="InterPro" id="IPR032282">
    <property type="entry name" value="HAGH_C"/>
</dbReference>
<dbReference type="STRING" id="1286106.MPL1_10282"/>
<dbReference type="GO" id="GO:0004416">
    <property type="term" value="F:hydroxyacylglutathione hydrolase activity"/>
    <property type="evidence" value="ECO:0007669"/>
    <property type="project" value="UniProtKB-UniRule"/>
</dbReference>
<dbReference type="Pfam" id="PF16123">
    <property type="entry name" value="HAGH_C"/>
    <property type="match status" value="1"/>
</dbReference>
<dbReference type="Gene3D" id="3.60.15.10">
    <property type="entry name" value="Ribonuclease Z/Hydroxyacylglutathione hydrolase-like"/>
    <property type="match status" value="1"/>
</dbReference>
<feature type="binding site" evidence="7">
    <location>
        <position position="131"/>
    </location>
    <ligand>
        <name>Zn(2+)</name>
        <dbReference type="ChEBI" id="CHEBI:29105"/>
        <label>2</label>
    </ligand>
</feature>
<organism evidence="9 10">
    <name type="scientific">Methylophaga lonarensis MPL</name>
    <dbReference type="NCBI Taxonomy" id="1286106"/>
    <lineage>
        <taxon>Bacteria</taxon>
        <taxon>Pseudomonadati</taxon>
        <taxon>Pseudomonadota</taxon>
        <taxon>Gammaproteobacteria</taxon>
        <taxon>Thiotrichales</taxon>
        <taxon>Piscirickettsiaceae</taxon>
        <taxon>Methylophaga</taxon>
    </lineage>
</organism>
<comment type="subunit">
    <text evidence="7">Monomer.</text>
</comment>
<dbReference type="InterPro" id="IPR036866">
    <property type="entry name" value="RibonucZ/Hydroxyglut_hydro"/>
</dbReference>
<dbReference type="InterPro" id="IPR050110">
    <property type="entry name" value="Glyoxalase_II_hydrolase"/>
</dbReference>
<feature type="binding site" evidence="7">
    <location>
        <position position="57"/>
    </location>
    <ligand>
        <name>Zn(2+)</name>
        <dbReference type="ChEBI" id="CHEBI:29105"/>
        <label>1</label>
    </ligand>
</feature>
<dbReference type="HAMAP" id="MF_01374">
    <property type="entry name" value="Glyoxalase_2"/>
    <property type="match status" value="1"/>
</dbReference>
<keyword evidence="10" id="KW-1185">Reference proteome</keyword>
<dbReference type="AlphaFoldDB" id="M7NYY4"/>
<feature type="binding site" evidence="7">
    <location>
        <position position="59"/>
    </location>
    <ligand>
        <name>Zn(2+)</name>
        <dbReference type="ChEBI" id="CHEBI:29105"/>
        <label>2</label>
    </ligand>
</feature>
<feature type="binding site" evidence="7">
    <location>
        <position position="55"/>
    </location>
    <ligand>
        <name>Zn(2+)</name>
        <dbReference type="ChEBI" id="CHEBI:29105"/>
        <label>1</label>
    </ligand>
</feature>
<dbReference type="InterPro" id="IPR035680">
    <property type="entry name" value="Clx_II_MBL"/>
</dbReference>
<feature type="binding site" evidence="7">
    <location>
        <position position="60"/>
    </location>
    <ligand>
        <name>Zn(2+)</name>
        <dbReference type="ChEBI" id="CHEBI:29105"/>
        <label>2</label>
    </ligand>
</feature>
<dbReference type="Pfam" id="PF00753">
    <property type="entry name" value="Lactamase_B"/>
    <property type="match status" value="1"/>
</dbReference>
<keyword evidence="4 7" id="KW-0479">Metal-binding</keyword>
<evidence type="ECO:0000313" key="9">
    <source>
        <dbReference type="EMBL" id="EMR12421.1"/>
    </source>
</evidence>
<comment type="cofactor">
    <cofactor evidence="7">
        <name>Zn(2+)</name>
        <dbReference type="ChEBI" id="CHEBI:29105"/>
    </cofactor>
    <text evidence="7">Binds 2 Zn(2+) ions per subunit.</text>
</comment>
<keyword evidence="5 7" id="KW-0378">Hydrolase</keyword>